<proteinExistence type="predicted"/>
<name>A0A9P0KRS5_ACAOB</name>
<evidence type="ECO:0000313" key="2">
    <source>
        <dbReference type="Proteomes" id="UP001152888"/>
    </source>
</evidence>
<sequence>MQFDIKIRTDFKKCKARQRGLPFEKSSEIGASVGSAGHLFEAAANANGWSSAERATALTLALRGDAAAILQRIAPEEQEVYEQLVGHLEMRYGQSHLEHVYHTQLKNRFQNSGESLQEFEADIARKFGRVHQLRQSNPEVGEVLQITGEGTNRKMFYLVTEKASYQKPNYEDVWNALCSLREVLLAEGLRKLAIPKLACGLDNLHCRIIRSMLEVVFRGIGGTASSGDIFTCHASVPKIVNFRFTEWNENLHIRISLLCGHHDHSAVLLPDHSPEITDGRWQTSLGGDVAFSGITITPTPSATPTTFVRSPFHVVGVDIVRAGN</sequence>
<dbReference type="Gene3D" id="3.40.220.10">
    <property type="entry name" value="Leucine Aminopeptidase, subunit E, domain 1"/>
    <property type="match status" value="1"/>
</dbReference>
<comment type="caution">
    <text evidence="1">The sequence shown here is derived from an EMBL/GenBank/DDBJ whole genome shotgun (WGS) entry which is preliminary data.</text>
</comment>
<dbReference type="PANTHER" id="PTHR45823:SF1">
    <property type="entry name" value="T-SNARE COILED-COIL HOMOLOGY DOMAIN-CONTAINING PROTEIN"/>
    <property type="match status" value="1"/>
</dbReference>
<keyword evidence="2" id="KW-1185">Reference proteome</keyword>
<accession>A0A9P0KRS5</accession>
<evidence type="ECO:0000313" key="1">
    <source>
        <dbReference type="EMBL" id="CAH1981084.1"/>
    </source>
</evidence>
<organism evidence="1 2">
    <name type="scientific">Acanthoscelides obtectus</name>
    <name type="common">Bean weevil</name>
    <name type="synonym">Bruchus obtectus</name>
    <dbReference type="NCBI Taxonomy" id="200917"/>
    <lineage>
        <taxon>Eukaryota</taxon>
        <taxon>Metazoa</taxon>
        <taxon>Ecdysozoa</taxon>
        <taxon>Arthropoda</taxon>
        <taxon>Hexapoda</taxon>
        <taxon>Insecta</taxon>
        <taxon>Pterygota</taxon>
        <taxon>Neoptera</taxon>
        <taxon>Endopterygota</taxon>
        <taxon>Coleoptera</taxon>
        <taxon>Polyphaga</taxon>
        <taxon>Cucujiformia</taxon>
        <taxon>Chrysomeloidea</taxon>
        <taxon>Chrysomelidae</taxon>
        <taxon>Bruchinae</taxon>
        <taxon>Bruchini</taxon>
        <taxon>Acanthoscelides</taxon>
    </lineage>
</organism>
<dbReference type="AlphaFoldDB" id="A0A9P0KRS5"/>
<reference evidence="1" key="1">
    <citation type="submission" date="2022-03" db="EMBL/GenBank/DDBJ databases">
        <authorList>
            <person name="Sayadi A."/>
        </authorList>
    </citation>
    <scope>NUCLEOTIDE SEQUENCE</scope>
</reference>
<dbReference type="InterPro" id="IPR043472">
    <property type="entry name" value="Macro_dom-like"/>
</dbReference>
<dbReference type="SUPFAM" id="SSF52949">
    <property type="entry name" value="Macro domain-like"/>
    <property type="match status" value="1"/>
</dbReference>
<protein>
    <submittedName>
        <fullName evidence="1">Uncharacterized protein</fullName>
    </submittedName>
</protein>
<dbReference type="OrthoDB" id="6759373at2759"/>
<dbReference type="PANTHER" id="PTHR45823">
    <property type="entry name" value="T-SNARE COILED-COIL HOMOLOGY DOMAIN-CONTAINING PROTEIN"/>
    <property type="match status" value="1"/>
</dbReference>
<dbReference type="Proteomes" id="UP001152888">
    <property type="component" value="Unassembled WGS sequence"/>
</dbReference>
<gene>
    <name evidence="1" type="ORF">ACAOBT_LOCUS14312</name>
</gene>
<dbReference type="EMBL" id="CAKOFQ010006905">
    <property type="protein sequence ID" value="CAH1981084.1"/>
    <property type="molecule type" value="Genomic_DNA"/>
</dbReference>